<proteinExistence type="predicted"/>
<reference evidence="2 3" key="1">
    <citation type="submission" date="2018-11" db="EMBL/GenBank/DDBJ databases">
        <authorList>
            <consortium name="Pathogen Informatics"/>
        </authorList>
    </citation>
    <scope>NUCLEOTIDE SEQUENCE [LARGE SCALE GENOMIC DNA]</scope>
</reference>
<accession>A0A3P7FJY4</accession>
<evidence type="ECO:0000313" key="3">
    <source>
        <dbReference type="Proteomes" id="UP000270924"/>
    </source>
</evidence>
<dbReference type="AlphaFoldDB" id="A0A3P7FJY4"/>
<dbReference type="EMBL" id="UYWW01001661">
    <property type="protein sequence ID" value="VDM10822.1"/>
    <property type="molecule type" value="Genomic_DNA"/>
</dbReference>
<keyword evidence="1" id="KW-1133">Transmembrane helix</keyword>
<organism evidence="2 3">
    <name type="scientific">Wuchereria bancrofti</name>
    <dbReference type="NCBI Taxonomy" id="6293"/>
    <lineage>
        <taxon>Eukaryota</taxon>
        <taxon>Metazoa</taxon>
        <taxon>Ecdysozoa</taxon>
        <taxon>Nematoda</taxon>
        <taxon>Chromadorea</taxon>
        <taxon>Rhabditida</taxon>
        <taxon>Spirurina</taxon>
        <taxon>Spiruromorpha</taxon>
        <taxon>Filarioidea</taxon>
        <taxon>Onchocercidae</taxon>
        <taxon>Wuchereria</taxon>
    </lineage>
</organism>
<sequence>MQTLYLYFEPLPYSGLILHLSILATFIVPFCYGSVFVVRPFRGVLIVGVKRWRRLRNDLNSRLDDERSEDAEAMVVSLLRKTEGELNIY</sequence>
<keyword evidence="1" id="KW-0472">Membrane</keyword>
<gene>
    <name evidence="2" type="ORF">WBA_LOCUS4208</name>
</gene>
<dbReference type="Proteomes" id="UP000270924">
    <property type="component" value="Unassembled WGS sequence"/>
</dbReference>
<protein>
    <submittedName>
        <fullName evidence="2">Uncharacterized protein</fullName>
    </submittedName>
</protein>
<evidence type="ECO:0000256" key="1">
    <source>
        <dbReference type="SAM" id="Phobius"/>
    </source>
</evidence>
<keyword evidence="1" id="KW-0812">Transmembrane</keyword>
<evidence type="ECO:0000313" key="2">
    <source>
        <dbReference type="EMBL" id="VDM10822.1"/>
    </source>
</evidence>
<keyword evidence="3" id="KW-1185">Reference proteome</keyword>
<feature type="transmembrane region" description="Helical" evidence="1">
    <location>
        <begin position="16"/>
        <end position="38"/>
    </location>
</feature>
<dbReference type="InParanoid" id="A0A3P7FJY4"/>
<name>A0A3P7FJY4_WUCBA</name>